<keyword evidence="6 11" id="KW-0812">Transmembrane</keyword>
<keyword evidence="10 11" id="KW-0472">Membrane</keyword>
<dbReference type="GO" id="GO:0005886">
    <property type="term" value="C:plasma membrane"/>
    <property type="evidence" value="ECO:0007669"/>
    <property type="project" value="UniProtKB-SubCell"/>
</dbReference>
<dbReference type="GO" id="GO:0000287">
    <property type="term" value="F:magnesium ion binding"/>
    <property type="evidence" value="ECO:0007669"/>
    <property type="project" value="TreeGrafter"/>
</dbReference>
<keyword evidence="4" id="KW-1003">Cell membrane</keyword>
<feature type="transmembrane region" description="Helical" evidence="11">
    <location>
        <begin position="318"/>
        <end position="339"/>
    </location>
</feature>
<gene>
    <name evidence="12" type="ORF">GEAM_1553</name>
</gene>
<keyword evidence="13" id="KW-1185">Reference proteome</keyword>
<dbReference type="SUPFAM" id="SSF144083">
    <property type="entry name" value="Magnesium transport protein CorA, transmembrane region"/>
    <property type="match status" value="1"/>
</dbReference>
<dbReference type="Gene3D" id="1.20.58.340">
    <property type="entry name" value="Magnesium transport protein CorA, transmembrane region"/>
    <property type="match status" value="2"/>
</dbReference>
<dbReference type="PANTHER" id="PTHR46494:SF3">
    <property type="entry name" value="ZINC TRANSPORT PROTEIN ZNTB"/>
    <property type="match status" value="1"/>
</dbReference>
<dbReference type="SUPFAM" id="SSF143865">
    <property type="entry name" value="CorA soluble domain-like"/>
    <property type="match status" value="1"/>
</dbReference>
<evidence type="ECO:0000256" key="4">
    <source>
        <dbReference type="ARBA" id="ARBA00022475"/>
    </source>
</evidence>
<dbReference type="InterPro" id="IPR045863">
    <property type="entry name" value="CorA_TM1_TM2"/>
</dbReference>
<dbReference type="EMBL" id="JMPJ01000043">
    <property type="protein sequence ID" value="KFC82148.1"/>
    <property type="molecule type" value="Genomic_DNA"/>
</dbReference>
<evidence type="ECO:0000256" key="10">
    <source>
        <dbReference type="ARBA" id="ARBA00023136"/>
    </source>
</evidence>
<dbReference type="Pfam" id="PF01544">
    <property type="entry name" value="CorA"/>
    <property type="match status" value="1"/>
</dbReference>
<evidence type="ECO:0000256" key="9">
    <source>
        <dbReference type="ARBA" id="ARBA00023065"/>
    </source>
</evidence>
<keyword evidence="7" id="KW-0862">Zinc</keyword>
<evidence type="ECO:0000256" key="3">
    <source>
        <dbReference type="ARBA" id="ARBA00022448"/>
    </source>
</evidence>
<sequence length="345" mass="40127">MQKTHFMPSERPAVLNFNDEVTGLIYGFIFRPGRPPERVSSQQVQDAYQQICHSEGFIWLHVNLTHAMAEKWLKKHFTIDELFFEEIREGSRSTRIERQGNSLLAVLNDVIFNPEDSVDETSTLWVSCHPQLVVTARHKPVRLIELLYKRLEYISINSPIELMVYLLQEQEDLLENIVRRANLYVDRIEECLLTHHVKKNRANLGRLRRMLLRFQRLLAPEPTALFRLLNRPPAWIAPEVVQNFRQFTEEFSVVLNDLIALTERIRLLQEEITSRQMEQSNRTLYVLTVITVLALPINIVAGFFGMNVGGIPLANNHHGFLLLVVIVGVFTLLAGWWALRRRDDS</sequence>
<comment type="caution">
    <text evidence="12">The sequence shown here is derived from an EMBL/GenBank/DDBJ whole genome shotgun (WGS) entry which is preliminary data.</text>
</comment>
<evidence type="ECO:0000256" key="11">
    <source>
        <dbReference type="SAM" id="Phobius"/>
    </source>
</evidence>
<organism evidence="12 13">
    <name type="scientific">Ewingella americana (strain ATCC 33852 / DSM 4580 / CCUG 14506 / JCM 5911 / LMG 7869 / NCTC 12157 / CDC 1468-78)</name>
    <dbReference type="NCBI Taxonomy" id="910964"/>
    <lineage>
        <taxon>Bacteria</taxon>
        <taxon>Pseudomonadati</taxon>
        <taxon>Pseudomonadota</taxon>
        <taxon>Gammaproteobacteria</taxon>
        <taxon>Enterobacterales</taxon>
        <taxon>Yersiniaceae</taxon>
        <taxon>Ewingella</taxon>
    </lineage>
</organism>
<dbReference type="PANTHER" id="PTHR46494">
    <property type="entry name" value="CORA FAMILY METAL ION TRANSPORTER (EUROFUNG)"/>
    <property type="match status" value="1"/>
</dbReference>
<protein>
    <submittedName>
        <fullName evidence="12">Mg2+/Co2+ transporter</fullName>
    </submittedName>
</protein>
<evidence type="ECO:0000256" key="2">
    <source>
        <dbReference type="ARBA" id="ARBA00009765"/>
    </source>
</evidence>
<dbReference type="Gene3D" id="3.30.460.20">
    <property type="entry name" value="CorA soluble domain-like"/>
    <property type="match status" value="1"/>
</dbReference>
<dbReference type="AlphaFoldDB" id="A0A085GEK3"/>
<evidence type="ECO:0000256" key="8">
    <source>
        <dbReference type="ARBA" id="ARBA00022989"/>
    </source>
</evidence>
<comment type="similarity">
    <text evidence="2">Belongs to the CorA metal ion transporter (MIT) (TC 1.A.35) family.</text>
</comment>
<dbReference type="InterPro" id="IPR002523">
    <property type="entry name" value="MgTranspt_CorA/ZnTranspt_ZntB"/>
</dbReference>
<dbReference type="GO" id="GO:0015087">
    <property type="term" value="F:cobalt ion transmembrane transporter activity"/>
    <property type="evidence" value="ECO:0007669"/>
    <property type="project" value="TreeGrafter"/>
</dbReference>
<feature type="transmembrane region" description="Helical" evidence="11">
    <location>
        <begin position="284"/>
        <end position="306"/>
    </location>
</feature>
<keyword evidence="5" id="KW-0997">Cell inner membrane</keyword>
<evidence type="ECO:0000313" key="13">
    <source>
        <dbReference type="Proteomes" id="UP000028640"/>
    </source>
</evidence>
<comment type="subcellular location">
    <subcellularLocation>
        <location evidence="1">Cell membrane</location>
        <topology evidence="1">Multi-pass membrane protein</topology>
    </subcellularLocation>
</comment>
<dbReference type="eggNOG" id="COG0598">
    <property type="taxonomic scope" value="Bacteria"/>
</dbReference>
<evidence type="ECO:0000256" key="7">
    <source>
        <dbReference type="ARBA" id="ARBA00022833"/>
    </source>
</evidence>
<dbReference type="Proteomes" id="UP000028640">
    <property type="component" value="Unassembled WGS sequence"/>
</dbReference>
<dbReference type="GO" id="GO:0015095">
    <property type="term" value="F:magnesium ion transmembrane transporter activity"/>
    <property type="evidence" value="ECO:0007669"/>
    <property type="project" value="TreeGrafter"/>
</dbReference>
<dbReference type="CDD" id="cd12834">
    <property type="entry name" value="ZntB_u1"/>
    <property type="match status" value="1"/>
</dbReference>
<proteinExistence type="inferred from homology"/>
<dbReference type="GO" id="GO:0050897">
    <property type="term" value="F:cobalt ion binding"/>
    <property type="evidence" value="ECO:0007669"/>
    <property type="project" value="TreeGrafter"/>
</dbReference>
<reference evidence="12 13" key="1">
    <citation type="submission" date="2014-05" db="EMBL/GenBank/DDBJ databases">
        <title>ATOL: Assembling a taxonomically balanced genome-scale reconstruction of the evolutionary history of the Enterobacteriaceae.</title>
        <authorList>
            <person name="Plunkett G.III."/>
            <person name="Neeno-Eckwall E.C."/>
            <person name="Glasner J.D."/>
            <person name="Perna N.T."/>
        </authorList>
    </citation>
    <scope>NUCLEOTIDE SEQUENCE [LARGE SCALE GENOMIC DNA]</scope>
    <source>
        <strain evidence="12 13">ATCC 33852</strain>
    </source>
</reference>
<dbReference type="InterPro" id="IPR045861">
    <property type="entry name" value="CorA_cytoplasmic_dom"/>
</dbReference>
<evidence type="ECO:0000313" key="12">
    <source>
        <dbReference type="EMBL" id="KFC82148.1"/>
    </source>
</evidence>
<evidence type="ECO:0000256" key="5">
    <source>
        <dbReference type="ARBA" id="ARBA00022519"/>
    </source>
</evidence>
<accession>A0A085GEK3</accession>
<evidence type="ECO:0000256" key="6">
    <source>
        <dbReference type="ARBA" id="ARBA00022692"/>
    </source>
</evidence>
<keyword evidence="9" id="KW-0406">Ion transport</keyword>
<keyword evidence="8 11" id="KW-1133">Transmembrane helix</keyword>
<keyword evidence="3" id="KW-0813">Transport</keyword>
<evidence type="ECO:0000256" key="1">
    <source>
        <dbReference type="ARBA" id="ARBA00004651"/>
    </source>
</evidence>
<name>A0A085GEK3_EWIA3</name>
<dbReference type="STRING" id="910964.GEAM_1553"/>